<evidence type="ECO:0000313" key="2">
    <source>
        <dbReference type="EMBL" id="MBA1373653.1"/>
    </source>
</evidence>
<sequence>MSLCSTLLRMRDHLAALAAAILCAHAIGLVRLSDFVPHGSLLIEGRAGQLIGVALCALAHAIVLTALYRRRLVAGPLYRCGETRPADTYGRPYRPGTSRLLESWHYR</sequence>
<gene>
    <name evidence="2" type="ORF">FG486_04830</name>
</gene>
<proteinExistence type="predicted"/>
<reference evidence="2 3" key="1">
    <citation type="journal article" date="1994" name="Int. J. Syst. Bacteriol.">
        <title>Phylogenetic positions of novel aerobic, bacteriochlorophyll a-containing bacteria and description of Roseococcus thiosulfatophilus gen. nov., sp. nov., Erythromicrobium ramosum gen. nov., sp. nov., and Erythrobacter litoralis sp. nov.</title>
        <authorList>
            <person name="Yurkov V."/>
            <person name="Stackebrandt E."/>
            <person name="Holmes A."/>
            <person name="Fuerst J.A."/>
            <person name="Hugenholtz P."/>
            <person name="Golecki J."/>
            <person name="Gad'on N."/>
            <person name="Gorlenko V.M."/>
            <person name="Kompantseva E.I."/>
            <person name="Drews G."/>
        </authorList>
    </citation>
    <scope>NUCLEOTIDE SEQUENCE [LARGE SCALE GENOMIC DNA]</scope>
    <source>
        <strain evidence="2 3">KR-99</strain>
    </source>
</reference>
<name>A0A7V8RBZ0_9SPHN</name>
<evidence type="ECO:0000256" key="1">
    <source>
        <dbReference type="SAM" id="Phobius"/>
    </source>
</evidence>
<keyword evidence="1" id="KW-1133">Transmembrane helix</keyword>
<dbReference type="RefSeq" id="WP_181266638.1">
    <property type="nucleotide sequence ID" value="NZ_VDES01000001.1"/>
</dbReference>
<keyword evidence="3" id="KW-1185">Reference proteome</keyword>
<keyword evidence="1" id="KW-0812">Transmembrane</keyword>
<accession>A0A7V8RBZ0</accession>
<dbReference type="AlphaFoldDB" id="A0A7V8RBZ0"/>
<comment type="caution">
    <text evidence="2">The sequence shown here is derived from an EMBL/GenBank/DDBJ whole genome shotgun (WGS) entry which is preliminary data.</text>
</comment>
<evidence type="ECO:0000313" key="3">
    <source>
        <dbReference type="Proteomes" id="UP000589292"/>
    </source>
</evidence>
<dbReference type="EMBL" id="VDES01000001">
    <property type="protein sequence ID" value="MBA1373653.1"/>
    <property type="molecule type" value="Genomic_DNA"/>
</dbReference>
<feature type="transmembrane region" description="Helical" evidence="1">
    <location>
        <begin position="50"/>
        <end position="68"/>
    </location>
</feature>
<organism evidence="2 3">
    <name type="scientific">Sphingomonas ursincola</name>
    <dbReference type="NCBI Taxonomy" id="56361"/>
    <lineage>
        <taxon>Bacteria</taxon>
        <taxon>Pseudomonadati</taxon>
        <taxon>Pseudomonadota</taxon>
        <taxon>Alphaproteobacteria</taxon>
        <taxon>Sphingomonadales</taxon>
        <taxon>Sphingomonadaceae</taxon>
        <taxon>Sphingomonas</taxon>
    </lineage>
</organism>
<dbReference type="Proteomes" id="UP000589292">
    <property type="component" value="Unassembled WGS sequence"/>
</dbReference>
<keyword evidence="1" id="KW-0472">Membrane</keyword>
<protein>
    <submittedName>
        <fullName evidence="2">Uncharacterized protein</fullName>
    </submittedName>
</protein>